<dbReference type="EMBL" id="VFLP01000072">
    <property type="protein sequence ID" value="TRX89159.1"/>
    <property type="molecule type" value="Genomic_DNA"/>
</dbReference>
<name>A0A553HMH8_9PEZI</name>
<dbReference type="OrthoDB" id="4755094at2759"/>
<proteinExistence type="predicted"/>
<dbReference type="Proteomes" id="UP000319160">
    <property type="component" value="Unassembled WGS sequence"/>
</dbReference>
<keyword evidence="2" id="KW-1185">Reference proteome</keyword>
<dbReference type="AlphaFoldDB" id="A0A553HMH8"/>
<accession>A0A553HMH8</accession>
<protein>
    <submittedName>
        <fullName evidence="1">Uncharacterized protein</fullName>
    </submittedName>
</protein>
<reference evidence="2" key="1">
    <citation type="submission" date="2019-06" db="EMBL/GenBank/DDBJ databases">
        <title>Draft genome sequence of the griseofulvin-producing fungus Xylaria cubensis strain G536.</title>
        <authorList>
            <person name="Mead M.E."/>
            <person name="Raja H.A."/>
            <person name="Steenwyk J.L."/>
            <person name="Knowles S.L."/>
            <person name="Oberlies N.H."/>
            <person name="Rokas A."/>
        </authorList>
    </citation>
    <scope>NUCLEOTIDE SEQUENCE [LARGE SCALE GENOMIC DNA]</scope>
    <source>
        <strain evidence="2">G536</strain>
    </source>
</reference>
<comment type="caution">
    <text evidence="1">The sequence shown here is derived from an EMBL/GenBank/DDBJ whole genome shotgun (WGS) entry which is preliminary data.</text>
</comment>
<organism evidence="1 2">
    <name type="scientific">Xylaria flabelliformis</name>
    <dbReference type="NCBI Taxonomy" id="2512241"/>
    <lineage>
        <taxon>Eukaryota</taxon>
        <taxon>Fungi</taxon>
        <taxon>Dikarya</taxon>
        <taxon>Ascomycota</taxon>
        <taxon>Pezizomycotina</taxon>
        <taxon>Sordariomycetes</taxon>
        <taxon>Xylariomycetidae</taxon>
        <taxon>Xylariales</taxon>
        <taxon>Xylariaceae</taxon>
        <taxon>Xylaria</taxon>
    </lineage>
</organism>
<evidence type="ECO:0000313" key="1">
    <source>
        <dbReference type="EMBL" id="TRX89159.1"/>
    </source>
</evidence>
<sequence>MSSSNKPQKENETGMINAFFQQNNITFPLWAASHLTNYNPRDLAANVIADDVEMLWGEIYNWVFEFLDPIIDQANVVSSILGDIRNNETIAKHFYQVLSENRDFISAIKYPETEFAVLETILMRFLVRRIFEGGMLDKNKQPYRLLQALETSVSNNQKEAYHDLTVQLWRHTTYRALLNMPDFSSIWKQYTDETMTYLRQLLECFRAAPHFESSLNKFEATILAQACKIHRDMVMSMDKYSFHIETYDQPKDRRARVDSLLSSLDNDLQIKDHTGPDRYLNVLQYMKSVKIRDIDRTELYEKLDPLCNVKPRLRFRTLGQRQDRNHFKFGPEKNITATSTLVVYGDDAKKRKVLKTGSSLFSRICKAAAR</sequence>
<gene>
    <name evidence="1" type="ORF">FHL15_009972</name>
</gene>
<evidence type="ECO:0000313" key="2">
    <source>
        <dbReference type="Proteomes" id="UP000319160"/>
    </source>
</evidence>